<evidence type="ECO:0000259" key="1">
    <source>
        <dbReference type="Pfam" id="PF14706"/>
    </source>
</evidence>
<name>A0ABU9WN08_9BURK</name>
<dbReference type="EMBL" id="JBCPYA010000008">
    <property type="protein sequence ID" value="MEN2472165.1"/>
    <property type="molecule type" value="Genomic_DNA"/>
</dbReference>
<accession>A0ABU9WN08</accession>
<organism evidence="2 3">
    <name type="scientific">Burkholderia theae</name>
    <dbReference type="NCBI Taxonomy" id="3143496"/>
    <lineage>
        <taxon>Bacteria</taxon>
        <taxon>Pseudomonadati</taxon>
        <taxon>Pseudomonadota</taxon>
        <taxon>Betaproteobacteria</taxon>
        <taxon>Burkholderiales</taxon>
        <taxon>Burkholderiaceae</taxon>
        <taxon>Burkholderia</taxon>
    </lineage>
</organism>
<dbReference type="InterPro" id="IPR038215">
    <property type="entry name" value="TN5-like_N_sf"/>
</dbReference>
<dbReference type="RefSeq" id="WP_343493097.1">
    <property type="nucleotide sequence ID" value="NZ_JBCPYA010000008.1"/>
</dbReference>
<protein>
    <submittedName>
        <fullName evidence="2">Transposase DNA-binding-containing protein</fullName>
    </submittedName>
</protein>
<reference evidence="2 3" key="1">
    <citation type="submission" date="2024-05" db="EMBL/GenBank/DDBJ databases">
        <title>Burkholderia sp. Nov. a novel bacteria isolated from rhizosphere soil of Camellia sinensis.</title>
        <authorList>
            <person name="Dong Y."/>
        </authorList>
    </citation>
    <scope>NUCLEOTIDE SEQUENCE [LARGE SCALE GENOMIC DNA]</scope>
    <source>
        <strain evidence="2 3">GS2Y</strain>
    </source>
</reference>
<dbReference type="GO" id="GO:0003677">
    <property type="term" value="F:DNA binding"/>
    <property type="evidence" value="ECO:0007669"/>
    <property type="project" value="UniProtKB-KW"/>
</dbReference>
<evidence type="ECO:0000313" key="2">
    <source>
        <dbReference type="EMBL" id="MEN2472165.1"/>
    </source>
</evidence>
<evidence type="ECO:0000313" key="3">
    <source>
        <dbReference type="Proteomes" id="UP001466933"/>
    </source>
</evidence>
<sequence length="120" mass="12890">MDGIEVALSLMRTEISCKRPPGAQVPCPVGRMQVLVVFRIFGRDADITSGHACFHVLGRNGAKAVQQWSEQEFEGLDLGDARFSRGMGILVERLAANPAVHILAGMRSTNEASQGSPARA</sequence>
<comment type="caution">
    <text evidence="2">The sequence shown here is derived from an EMBL/GenBank/DDBJ whole genome shotgun (WGS) entry which is preliminary data.</text>
</comment>
<dbReference type="InterPro" id="IPR014735">
    <property type="entry name" value="Transposase_Tn5-like_N"/>
</dbReference>
<proteinExistence type="predicted"/>
<feature type="domain" description="Transposase Tn5-like N-terminal" evidence="1">
    <location>
        <begin position="66"/>
        <end position="102"/>
    </location>
</feature>
<dbReference type="Pfam" id="PF14706">
    <property type="entry name" value="Tnp_DNA_bind"/>
    <property type="match status" value="1"/>
</dbReference>
<dbReference type="Proteomes" id="UP001466933">
    <property type="component" value="Unassembled WGS sequence"/>
</dbReference>
<gene>
    <name evidence="2" type="ORF">VOI36_19875</name>
</gene>
<keyword evidence="2" id="KW-0238">DNA-binding</keyword>
<dbReference type="Gene3D" id="1.10.246.40">
    <property type="entry name" value="Tn5 transposase, domain 1"/>
    <property type="match status" value="1"/>
</dbReference>
<keyword evidence="3" id="KW-1185">Reference proteome</keyword>